<keyword evidence="4 8" id="KW-0812">Transmembrane</keyword>
<dbReference type="EMBL" id="QMFB01000004">
    <property type="protein sequence ID" value="RAV21649.1"/>
    <property type="molecule type" value="Genomic_DNA"/>
</dbReference>
<evidence type="ECO:0000256" key="4">
    <source>
        <dbReference type="ARBA" id="ARBA00022692"/>
    </source>
</evidence>
<keyword evidence="11" id="KW-1185">Reference proteome</keyword>
<feature type="transmembrane region" description="Helical" evidence="8">
    <location>
        <begin position="14"/>
        <end position="36"/>
    </location>
</feature>
<dbReference type="InterPro" id="IPR003856">
    <property type="entry name" value="LPS_length_determ_N"/>
</dbReference>
<dbReference type="OrthoDB" id="2360475at2"/>
<keyword evidence="5 8" id="KW-1133">Transmembrane helix</keyword>
<evidence type="ECO:0000256" key="2">
    <source>
        <dbReference type="ARBA" id="ARBA00006683"/>
    </source>
</evidence>
<feature type="domain" description="Polysaccharide chain length determinant N-terminal" evidence="9">
    <location>
        <begin position="2"/>
        <end position="91"/>
    </location>
</feature>
<evidence type="ECO:0000256" key="7">
    <source>
        <dbReference type="SAM" id="MobiDB-lite"/>
    </source>
</evidence>
<name>A0A329MP21_9BACL</name>
<feature type="region of interest" description="Disordered" evidence="7">
    <location>
        <begin position="227"/>
        <end position="251"/>
    </location>
</feature>
<evidence type="ECO:0000259" key="9">
    <source>
        <dbReference type="Pfam" id="PF02706"/>
    </source>
</evidence>
<protein>
    <submittedName>
        <fullName evidence="10">Lipopolysaccharide biosynthesis protein</fullName>
    </submittedName>
</protein>
<gene>
    <name evidence="10" type="ORF">DQG23_10370</name>
</gene>
<dbReference type="PANTHER" id="PTHR32309">
    <property type="entry name" value="TYROSINE-PROTEIN KINASE"/>
    <property type="match status" value="1"/>
</dbReference>
<organism evidence="10 11">
    <name type="scientific">Paenibacillus contaminans</name>
    <dbReference type="NCBI Taxonomy" id="450362"/>
    <lineage>
        <taxon>Bacteria</taxon>
        <taxon>Bacillati</taxon>
        <taxon>Bacillota</taxon>
        <taxon>Bacilli</taxon>
        <taxon>Bacillales</taxon>
        <taxon>Paenibacillaceae</taxon>
        <taxon>Paenibacillus</taxon>
    </lineage>
</organism>
<sequence length="251" mass="28106">MELKEYLNIVRKRIWLITSIVVLVTTAAGLASYFYLKPVYEASTKLVVSRGNDLSTVQPLDLNAVNMSLRLIDSYKEIIRTLAIMDKVIEQYPEFNMTPQQLIGKTRVSAVNNSQLLTITIQDASQQRAAEMVNAISKVFQEQIPAIYKLDNVVILDEAKVLANPVPVKPNPKLNMAISFVVSLMAAIGIAFLLEYLDDTIKTEEDVRQFLELPTLAVIMTMTEEESKPHRVTKGLSQQEAGEKPYATTNT</sequence>
<dbReference type="InterPro" id="IPR050445">
    <property type="entry name" value="Bact_polysacc_biosynth/exp"/>
</dbReference>
<comment type="caution">
    <text evidence="10">The sequence shown here is derived from an EMBL/GenBank/DDBJ whole genome shotgun (WGS) entry which is preliminary data.</text>
</comment>
<dbReference type="Proteomes" id="UP000250369">
    <property type="component" value="Unassembled WGS sequence"/>
</dbReference>
<keyword evidence="3" id="KW-1003">Cell membrane</keyword>
<comment type="similarity">
    <text evidence="2">Belongs to the CpsC/CapA family.</text>
</comment>
<dbReference type="PANTHER" id="PTHR32309:SF13">
    <property type="entry name" value="FERRIC ENTEROBACTIN TRANSPORT PROTEIN FEPE"/>
    <property type="match status" value="1"/>
</dbReference>
<evidence type="ECO:0000256" key="6">
    <source>
        <dbReference type="ARBA" id="ARBA00023136"/>
    </source>
</evidence>
<dbReference type="GO" id="GO:0005886">
    <property type="term" value="C:plasma membrane"/>
    <property type="evidence" value="ECO:0007669"/>
    <property type="project" value="UniProtKB-SubCell"/>
</dbReference>
<dbReference type="AlphaFoldDB" id="A0A329MP21"/>
<feature type="transmembrane region" description="Helical" evidence="8">
    <location>
        <begin position="174"/>
        <end position="194"/>
    </location>
</feature>
<proteinExistence type="inferred from homology"/>
<keyword evidence="6 8" id="KW-0472">Membrane</keyword>
<evidence type="ECO:0000313" key="10">
    <source>
        <dbReference type="EMBL" id="RAV21649.1"/>
    </source>
</evidence>
<evidence type="ECO:0000256" key="8">
    <source>
        <dbReference type="SAM" id="Phobius"/>
    </source>
</evidence>
<accession>A0A329MP21</accession>
<evidence type="ECO:0000256" key="3">
    <source>
        <dbReference type="ARBA" id="ARBA00022475"/>
    </source>
</evidence>
<comment type="subcellular location">
    <subcellularLocation>
        <location evidence="1">Cell membrane</location>
        <topology evidence="1">Multi-pass membrane protein</topology>
    </subcellularLocation>
</comment>
<evidence type="ECO:0000256" key="1">
    <source>
        <dbReference type="ARBA" id="ARBA00004651"/>
    </source>
</evidence>
<reference evidence="10 11" key="1">
    <citation type="journal article" date="2009" name="Int. J. Syst. Evol. Microbiol.">
        <title>Paenibacillus contaminans sp. nov., isolated from a contaminated laboratory plate.</title>
        <authorList>
            <person name="Chou J.H."/>
            <person name="Lee J.H."/>
            <person name="Lin M.C."/>
            <person name="Chang P.S."/>
            <person name="Arun A.B."/>
            <person name="Young C.C."/>
            <person name="Chen W.M."/>
        </authorList>
    </citation>
    <scope>NUCLEOTIDE SEQUENCE [LARGE SCALE GENOMIC DNA]</scope>
    <source>
        <strain evidence="10 11">CKOBP-6</strain>
    </source>
</reference>
<dbReference type="GO" id="GO:0004713">
    <property type="term" value="F:protein tyrosine kinase activity"/>
    <property type="evidence" value="ECO:0007669"/>
    <property type="project" value="TreeGrafter"/>
</dbReference>
<evidence type="ECO:0000313" key="11">
    <source>
        <dbReference type="Proteomes" id="UP000250369"/>
    </source>
</evidence>
<dbReference type="RefSeq" id="WP_113030739.1">
    <property type="nucleotide sequence ID" value="NZ_QMFB01000004.1"/>
</dbReference>
<evidence type="ECO:0000256" key="5">
    <source>
        <dbReference type="ARBA" id="ARBA00022989"/>
    </source>
</evidence>
<dbReference type="Pfam" id="PF02706">
    <property type="entry name" value="Wzz"/>
    <property type="match status" value="1"/>
</dbReference>